<proteinExistence type="predicted"/>
<dbReference type="Gene3D" id="2.70.98.10">
    <property type="match status" value="1"/>
</dbReference>
<evidence type="ECO:0000313" key="2">
    <source>
        <dbReference type="EMBL" id="MFB9575494.1"/>
    </source>
</evidence>
<dbReference type="SUPFAM" id="SSF74650">
    <property type="entry name" value="Galactose mutarotase-like"/>
    <property type="match status" value="1"/>
</dbReference>
<evidence type="ECO:0000256" key="1">
    <source>
        <dbReference type="SAM" id="MobiDB-lite"/>
    </source>
</evidence>
<feature type="compositionally biased region" description="Low complexity" evidence="1">
    <location>
        <begin position="1"/>
        <end position="14"/>
    </location>
</feature>
<feature type="region of interest" description="Disordered" evidence="1">
    <location>
        <begin position="1"/>
        <end position="24"/>
    </location>
</feature>
<comment type="caution">
    <text evidence="2">The sequence shown here is derived from an EMBL/GenBank/DDBJ whole genome shotgun (WGS) entry which is preliminary data.</text>
</comment>
<accession>A0ABV5RCA8</accession>
<protein>
    <recommendedName>
        <fullName evidence="4">Galactose mutarotase</fullName>
    </recommendedName>
</protein>
<gene>
    <name evidence="2" type="ORF">ACFFTL_25205</name>
</gene>
<reference evidence="2 3" key="1">
    <citation type="submission" date="2024-09" db="EMBL/GenBank/DDBJ databases">
        <authorList>
            <person name="Sun Q."/>
            <person name="Mori K."/>
        </authorList>
    </citation>
    <scope>NUCLEOTIDE SEQUENCE [LARGE SCALE GENOMIC DNA]</scope>
    <source>
        <strain evidence="2 3">JCM 3331</strain>
    </source>
</reference>
<dbReference type="InterPro" id="IPR011013">
    <property type="entry name" value="Gal_mutarotase_sf_dom"/>
</dbReference>
<evidence type="ECO:0000313" key="3">
    <source>
        <dbReference type="Proteomes" id="UP001589710"/>
    </source>
</evidence>
<organism evidence="2 3">
    <name type="scientific">Streptomyces yanii</name>
    <dbReference type="NCBI Taxonomy" id="78510"/>
    <lineage>
        <taxon>Bacteria</taxon>
        <taxon>Bacillati</taxon>
        <taxon>Actinomycetota</taxon>
        <taxon>Actinomycetes</taxon>
        <taxon>Kitasatosporales</taxon>
        <taxon>Streptomycetaceae</taxon>
        <taxon>Streptomyces</taxon>
    </lineage>
</organism>
<name>A0ABV5RCA8_9ACTN</name>
<evidence type="ECO:0008006" key="4">
    <source>
        <dbReference type="Google" id="ProtNLM"/>
    </source>
</evidence>
<sequence>MVTGPALPRPARLPVLAETDPDHGGRWTSLRTGGREWLWHRPDAARHTVRPGDAFVDAGGLEECLPTVRGTPDHGAAWSRPWQRTRDGDVLECPDFVLRRTIRQGPDALRASYRLTADPGHRLLWAAHALLNVGLDARLDAPRGAATRLFPEAATLLDRAWPPGAPHVTGFWPSPFGLRLDRLGPDDGTAVGAIITDCPNVRVIDGPDTLTLTVHTEADIPVSVALWRNLDGWPDHAPYRSIGVEPMLGAVFDLAEAGPHDAATVPSCGELCWELKISATRTPHTPPPTLPGSP</sequence>
<dbReference type="EMBL" id="JBHMCG010000106">
    <property type="protein sequence ID" value="MFB9575494.1"/>
    <property type="molecule type" value="Genomic_DNA"/>
</dbReference>
<dbReference type="Proteomes" id="UP001589710">
    <property type="component" value="Unassembled WGS sequence"/>
</dbReference>
<dbReference type="RefSeq" id="WP_345516603.1">
    <property type="nucleotide sequence ID" value="NZ_BAAAXD010000038.1"/>
</dbReference>
<dbReference type="InterPro" id="IPR014718">
    <property type="entry name" value="GH-type_carb-bd"/>
</dbReference>
<keyword evidence="3" id="KW-1185">Reference proteome</keyword>